<evidence type="ECO:0000259" key="3">
    <source>
        <dbReference type="Pfam" id="PF00724"/>
    </source>
</evidence>
<evidence type="ECO:0000256" key="1">
    <source>
        <dbReference type="ARBA" id="ARBA00022630"/>
    </source>
</evidence>
<dbReference type="RefSeq" id="WP_132486477.1">
    <property type="nucleotide sequence ID" value="NZ_SMKW01000022.1"/>
</dbReference>
<evidence type="ECO:0000313" key="4">
    <source>
        <dbReference type="EMBL" id="TDD50080.1"/>
    </source>
</evidence>
<dbReference type="EMBL" id="SMKW01000022">
    <property type="protein sequence ID" value="TDD50080.1"/>
    <property type="molecule type" value="Genomic_DNA"/>
</dbReference>
<evidence type="ECO:0000313" key="5">
    <source>
        <dbReference type="Proteomes" id="UP000294947"/>
    </source>
</evidence>
<dbReference type="PANTHER" id="PTHR43656:SF2">
    <property type="entry name" value="BINDING OXIDOREDUCTASE, PUTATIVE (AFU_ORTHOLOGUE AFUA_2G08260)-RELATED"/>
    <property type="match status" value="1"/>
</dbReference>
<proteinExistence type="predicted"/>
<gene>
    <name evidence="4" type="ORF">E1288_17845</name>
</gene>
<keyword evidence="1" id="KW-0285">Flavoprotein</keyword>
<dbReference type="InterPro" id="IPR051799">
    <property type="entry name" value="NADH_flavin_oxidoreductase"/>
</dbReference>
<dbReference type="OrthoDB" id="3169239at2"/>
<organism evidence="4 5">
    <name type="scientific">Saccharopolyspora elongata</name>
    <dbReference type="NCBI Taxonomy" id="2530387"/>
    <lineage>
        <taxon>Bacteria</taxon>
        <taxon>Bacillati</taxon>
        <taxon>Actinomycetota</taxon>
        <taxon>Actinomycetes</taxon>
        <taxon>Pseudonocardiales</taxon>
        <taxon>Pseudonocardiaceae</taxon>
        <taxon>Saccharopolyspora</taxon>
    </lineage>
</organism>
<dbReference type="PANTHER" id="PTHR43656">
    <property type="entry name" value="BINDING OXIDOREDUCTASE, PUTATIVE (AFU_ORTHOLOGUE AFUA_2G08260)-RELATED"/>
    <property type="match status" value="1"/>
</dbReference>
<dbReference type="GO" id="GO:0010181">
    <property type="term" value="F:FMN binding"/>
    <property type="evidence" value="ECO:0007669"/>
    <property type="project" value="InterPro"/>
</dbReference>
<evidence type="ECO:0000256" key="2">
    <source>
        <dbReference type="ARBA" id="ARBA00023002"/>
    </source>
</evidence>
<dbReference type="GO" id="GO:0016491">
    <property type="term" value="F:oxidoreductase activity"/>
    <property type="evidence" value="ECO:0007669"/>
    <property type="project" value="UniProtKB-KW"/>
</dbReference>
<feature type="domain" description="NADH:flavin oxidoreductase/NADH oxidase N-terminal" evidence="3">
    <location>
        <begin position="11"/>
        <end position="239"/>
    </location>
</feature>
<accession>A0A4R4YYL2</accession>
<comment type="caution">
    <text evidence="4">The sequence shown here is derived from an EMBL/GenBank/DDBJ whole genome shotgun (WGS) entry which is preliminary data.</text>
</comment>
<protein>
    <submittedName>
        <fullName evidence="4">NADH:flavin oxidoreductase</fullName>
    </submittedName>
</protein>
<reference evidence="4 5" key="1">
    <citation type="submission" date="2019-03" db="EMBL/GenBank/DDBJ databases">
        <title>Draft genome sequences of novel Actinobacteria.</title>
        <authorList>
            <person name="Sahin N."/>
            <person name="Ay H."/>
            <person name="Saygin H."/>
        </authorList>
    </citation>
    <scope>NUCLEOTIDE SEQUENCE [LARGE SCALE GENOMIC DNA]</scope>
    <source>
        <strain evidence="4 5">7K502</strain>
    </source>
</reference>
<keyword evidence="2" id="KW-0560">Oxidoreductase</keyword>
<keyword evidence="5" id="KW-1185">Reference proteome</keyword>
<dbReference type="Pfam" id="PF00724">
    <property type="entry name" value="Oxidored_FMN"/>
    <property type="match status" value="1"/>
</dbReference>
<name>A0A4R4YYL2_9PSEU</name>
<dbReference type="SUPFAM" id="SSF51395">
    <property type="entry name" value="FMN-linked oxidoreductases"/>
    <property type="match status" value="1"/>
</dbReference>
<dbReference type="CDD" id="cd02803">
    <property type="entry name" value="OYE_like_FMN_family"/>
    <property type="match status" value="1"/>
</dbReference>
<dbReference type="Gene3D" id="3.20.20.70">
    <property type="entry name" value="Aldolase class I"/>
    <property type="match status" value="1"/>
</dbReference>
<dbReference type="InterPro" id="IPR013785">
    <property type="entry name" value="Aldolase_TIM"/>
</dbReference>
<dbReference type="InterPro" id="IPR001155">
    <property type="entry name" value="OxRdtase_FMN_N"/>
</dbReference>
<dbReference type="Proteomes" id="UP000294947">
    <property type="component" value="Unassembled WGS sequence"/>
</dbReference>
<sequence length="410" mass="44562">MTTTDRTVPDVFSPGRIGPLTLRNRTIKAATYEGLSHKGRVTRDLVDFHVRHAAGGVGMTTVAYCAVSPEGRTDRHQILWTPESLPGLQKLTAAVHAEGAAASAQIGHGGPVANPKGNGAPALSPSRHFHKTTLSFAKEATRDDLRRIVRDHARAARMAIEAGFDAVEVHLGHNYLASSFLSPKLNHRTDSYGGSLENRARFAREIMTAVREAVGDRIAIIAKMNMEDGVPGGFWLDEAIAVTRWLESDGTVDALEMTAGSSLSNPMYLFKGDAPLEAFADVMPQPIKLGVKLVGNKVLREYPYRDGYLLEDARQIRAAVELPMILLGGITNRGIMDQAMAEGFEFVAMARALLREPDLVNRIEADAGVRSLCNHNNRCMPTNFTGTRCVLVDRSTTRSATWGTEAGYVS</sequence>
<dbReference type="AlphaFoldDB" id="A0A4R4YYL2"/>